<dbReference type="SUPFAM" id="SSF52540">
    <property type="entry name" value="P-loop containing nucleoside triphosphate hydrolases"/>
    <property type="match status" value="1"/>
</dbReference>
<sequence length="340" mass="38973">MNSALICPGPGKSGTTLLHFMFSNIKGCYGPRYGKEYSFFAEDRDEPYESIFAVNGDAADVLRFEFSPYYTTFSGRSQQKKVVERIRNSVDNPFIIFAIREPVARSMSAYRHFLQSYSRFGRGRHSAEKRCLSDPYRQTFDQAVRSDQLVGCMLSDIVGIYVDSFGKDNVMFFFLEEAVASFDLFYDFVLDRTGFRVPNSRCGEKIPKVLEGRGLPRYYYSEDSDICIRGKDGREAYLPAGHFYICNDVGHEIVKDMDPEAAAACIQAQELWTREFSAGYQSDLFDDVFRQDFKKLSEYWVPGSYAGSIPDYFNWTYKEKVVPYADPDIDLLRNLSLPAV</sequence>
<reference evidence="1 2" key="1">
    <citation type="submission" date="2019-03" db="EMBL/GenBank/DDBJ databases">
        <title>Genomic Encyclopedia of Type Strains, Phase IV (KMG-IV): sequencing the most valuable type-strain genomes for metagenomic binning, comparative biology and taxonomic classification.</title>
        <authorList>
            <person name="Goeker M."/>
        </authorList>
    </citation>
    <scope>NUCLEOTIDE SEQUENCE [LARGE SCALE GENOMIC DNA]</scope>
    <source>
        <strain evidence="1 2">JA181</strain>
    </source>
</reference>
<dbReference type="AlphaFoldDB" id="A0A4R8G1J0"/>
<evidence type="ECO:0008006" key="3">
    <source>
        <dbReference type="Google" id="ProtNLM"/>
    </source>
</evidence>
<evidence type="ECO:0000313" key="2">
    <source>
        <dbReference type="Proteomes" id="UP000295484"/>
    </source>
</evidence>
<accession>A0A4R8G1J0</accession>
<proteinExistence type="predicted"/>
<evidence type="ECO:0000313" key="1">
    <source>
        <dbReference type="EMBL" id="TDX33405.1"/>
    </source>
</evidence>
<dbReference type="Gene3D" id="3.40.50.300">
    <property type="entry name" value="P-loop containing nucleotide triphosphate hydrolases"/>
    <property type="match status" value="1"/>
</dbReference>
<gene>
    <name evidence="1" type="ORF">EV657_102282</name>
</gene>
<dbReference type="InterPro" id="IPR027417">
    <property type="entry name" value="P-loop_NTPase"/>
</dbReference>
<dbReference type="EMBL" id="SOEB01000002">
    <property type="protein sequence ID" value="TDX33405.1"/>
    <property type="molecule type" value="Genomic_DNA"/>
</dbReference>
<dbReference type="Proteomes" id="UP000295484">
    <property type="component" value="Unassembled WGS sequence"/>
</dbReference>
<organism evidence="1 2">
    <name type="scientific">Rhodovulum visakhapatnamense</name>
    <dbReference type="NCBI Taxonomy" id="364297"/>
    <lineage>
        <taxon>Bacteria</taxon>
        <taxon>Pseudomonadati</taxon>
        <taxon>Pseudomonadota</taxon>
        <taxon>Alphaproteobacteria</taxon>
        <taxon>Rhodobacterales</taxon>
        <taxon>Paracoccaceae</taxon>
        <taxon>Rhodovulum</taxon>
    </lineage>
</organism>
<protein>
    <recommendedName>
        <fullName evidence="3">Sulfotransferase domain-containing protein</fullName>
    </recommendedName>
</protein>
<name>A0A4R8G1J0_9RHOB</name>
<comment type="caution">
    <text evidence="1">The sequence shown here is derived from an EMBL/GenBank/DDBJ whole genome shotgun (WGS) entry which is preliminary data.</text>
</comment>